<dbReference type="InterPro" id="IPR040289">
    <property type="entry name" value="MBP2C"/>
</dbReference>
<feature type="compositionally biased region" description="Basic residues" evidence="2">
    <location>
        <begin position="31"/>
        <end position="40"/>
    </location>
</feature>
<feature type="compositionally biased region" description="Basic residues" evidence="2">
    <location>
        <begin position="370"/>
        <end position="379"/>
    </location>
</feature>
<proteinExistence type="predicted"/>
<dbReference type="GO" id="GO:0008017">
    <property type="term" value="F:microtubule binding"/>
    <property type="evidence" value="ECO:0007669"/>
    <property type="project" value="InterPro"/>
</dbReference>
<gene>
    <name evidence="3" type="ORF">GOP47_0021636</name>
</gene>
<evidence type="ECO:0000256" key="1">
    <source>
        <dbReference type="SAM" id="Coils"/>
    </source>
</evidence>
<dbReference type="Proteomes" id="UP000886520">
    <property type="component" value="Chromosome 21"/>
</dbReference>
<feature type="compositionally biased region" description="Acidic residues" evidence="2">
    <location>
        <begin position="60"/>
        <end position="83"/>
    </location>
</feature>
<dbReference type="PANTHER" id="PTHR35502:SF2">
    <property type="entry name" value="PROTEIN MICROTUBULE BINDING PROTEIN 2C"/>
    <property type="match status" value="1"/>
</dbReference>
<dbReference type="EMBL" id="JABFUD020000021">
    <property type="protein sequence ID" value="KAI5063089.1"/>
    <property type="molecule type" value="Genomic_DNA"/>
</dbReference>
<dbReference type="GO" id="GO:0010497">
    <property type="term" value="P:plasmodesmata-mediated intercellular transport"/>
    <property type="evidence" value="ECO:0007669"/>
    <property type="project" value="InterPro"/>
</dbReference>
<feature type="compositionally biased region" description="Low complexity" evidence="2">
    <location>
        <begin position="112"/>
        <end position="122"/>
    </location>
</feature>
<keyword evidence="1" id="KW-0175">Coiled coil</keyword>
<dbReference type="PANTHER" id="PTHR35502">
    <property type="entry name" value="PROTEIN MICROTUBULE BINDING PROTEIN 2C"/>
    <property type="match status" value="1"/>
</dbReference>
<organism evidence="3 4">
    <name type="scientific">Adiantum capillus-veneris</name>
    <name type="common">Maidenhair fern</name>
    <dbReference type="NCBI Taxonomy" id="13818"/>
    <lineage>
        <taxon>Eukaryota</taxon>
        <taxon>Viridiplantae</taxon>
        <taxon>Streptophyta</taxon>
        <taxon>Embryophyta</taxon>
        <taxon>Tracheophyta</taxon>
        <taxon>Polypodiopsida</taxon>
        <taxon>Polypodiidae</taxon>
        <taxon>Polypodiales</taxon>
        <taxon>Pteridineae</taxon>
        <taxon>Pteridaceae</taxon>
        <taxon>Vittarioideae</taxon>
        <taxon>Adiantum</taxon>
    </lineage>
</organism>
<feature type="compositionally biased region" description="Polar residues" evidence="2">
    <location>
        <begin position="202"/>
        <end position="221"/>
    </location>
</feature>
<feature type="compositionally biased region" description="Acidic residues" evidence="2">
    <location>
        <begin position="95"/>
        <end position="111"/>
    </location>
</feature>
<protein>
    <submittedName>
        <fullName evidence="3">Uncharacterized protein</fullName>
    </submittedName>
</protein>
<name>A0A9D4U9M6_ADICA</name>
<comment type="caution">
    <text evidence="3">The sequence shown here is derived from an EMBL/GenBank/DDBJ whole genome shotgun (WGS) entry which is preliminary data.</text>
</comment>
<sequence length="611" mass="69021">MAALRKDAPTKSFFSSPSNTFKKLVNAFPKPQKHSVHSHHSSPLLQPGSRYDQQQLQPELAEECEEEEGVEDEIDVAEFDGYEAEPAQIPTSSAAEDDGGDADNGVDDEPEYSSSSSSSSEYSRPRIHQDLLPHDFSAWQKSPSIASSTSREAESFFEVLSSSTSQDRYAPQGGETSHARNLQSKGLRNHRFYPNCMESHRNPSPNERPQSPNPTVASATASSPLVDLHLHKMRQKLPDLKLDVVAHGSSGLRKYCCPAGLKGLPEDCWSVRSGASVECRRNSVDGSCWQNRKVHDPVVTGSLVRELMQEGGTLHENLVDMMPFIDTYREHQEDGYQRNNFQHHASMVYTRAPSREALVKKVSDTANARRLSRNSRKVKKASEAMWEEEQENQPRRARGPDLSCSPRRVFYENAVDIAKLQGQVEALQRKLSITEGVLQSYHCLREPKHEGSEVQTLMEKVEELQRKIVQKDQLLDSAQETLTLKENEIRAMHRHLRDSEETCTGLRARRNNMEEELTALRCEVAALRWQSEVDAERARIEIKLSKEDKDHCVNKEQEEECEVGKMEAVRKMYLAVLIVAKLVPMEECLVLVRILRAELQCLARIPAVSLS</sequence>
<reference evidence="3" key="1">
    <citation type="submission" date="2021-01" db="EMBL/GenBank/DDBJ databases">
        <title>Adiantum capillus-veneris genome.</title>
        <authorList>
            <person name="Fang Y."/>
            <person name="Liao Q."/>
        </authorList>
    </citation>
    <scope>NUCLEOTIDE SEQUENCE</scope>
    <source>
        <strain evidence="3">H3</strain>
        <tissue evidence="3">Leaf</tissue>
    </source>
</reference>
<keyword evidence="4" id="KW-1185">Reference proteome</keyword>
<feature type="region of interest" description="Disordered" evidence="2">
    <location>
        <begin position="26"/>
        <end position="125"/>
    </location>
</feature>
<feature type="region of interest" description="Disordered" evidence="2">
    <location>
        <begin position="364"/>
        <end position="401"/>
    </location>
</feature>
<evidence type="ECO:0000313" key="3">
    <source>
        <dbReference type="EMBL" id="KAI5063089.1"/>
    </source>
</evidence>
<evidence type="ECO:0000313" key="4">
    <source>
        <dbReference type="Proteomes" id="UP000886520"/>
    </source>
</evidence>
<evidence type="ECO:0000256" key="2">
    <source>
        <dbReference type="SAM" id="MobiDB-lite"/>
    </source>
</evidence>
<dbReference type="OrthoDB" id="1924170at2759"/>
<feature type="region of interest" description="Disordered" evidence="2">
    <location>
        <begin position="157"/>
        <end position="221"/>
    </location>
</feature>
<accession>A0A9D4U9M6</accession>
<feature type="coiled-coil region" evidence="1">
    <location>
        <begin position="417"/>
        <end position="530"/>
    </location>
</feature>
<dbReference type="AlphaFoldDB" id="A0A9D4U9M6"/>